<reference evidence="14" key="1">
    <citation type="submission" date="2009-08" db="EMBL/GenBank/DDBJ databases">
        <title>Annotation of Salpingoeca rosetta.</title>
        <authorList>
            <consortium name="The Broad Institute Genome Sequencing Platform"/>
            <person name="Russ C."/>
            <person name="Cuomo C."/>
            <person name="Burger G."/>
            <person name="Gray M.W."/>
            <person name="Holland P.W.H."/>
            <person name="King N."/>
            <person name="Lang F.B.F."/>
            <person name="Roger A.J."/>
            <person name="Ruiz-Trillo I."/>
            <person name="Young S.K."/>
            <person name="Zeng Q."/>
            <person name="Gargeya S."/>
            <person name="Alvarado L."/>
            <person name="Berlin A."/>
            <person name="Chapman S.B."/>
            <person name="Chen Z."/>
            <person name="Freedman E."/>
            <person name="Gellesch M."/>
            <person name="Goldberg J."/>
            <person name="Griggs A."/>
            <person name="Gujja S."/>
            <person name="Heilman E."/>
            <person name="Heiman D."/>
            <person name="Howarth C."/>
            <person name="Mehta T."/>
            <person name="Neiman D."/>
            <person name="Pearson M."/>
            <person name="Roberts A."/>
            <person name="Saif S."/>
            <person name="Shea T."/>
            <person name="Shenoy N."/>
            <person name="Sisk P."/>
            <person name="Stolte C."/>
            <person name="Sykes S."/>
            <person name="White J."/>
            <person name="Yandava C."/>
            <person name="Haas B."/>
            <person name="Nusbaum C."/>
            <person name="Birren B."/>
        </authorList>
    </citation>
    <scope>NUCLEOTIDE SEQUENCE [LARGE SCALE GENOMIC DNA]</scope>
    <source>
        <strain evidence="14">ATCC 50818</strain>
    </source>
</reference>
<dbReference type="KEGG" id="sre:PTSG_07598"/>
<dbReference type="InterPro" id="IPR008967">
    <property type="entry name" value="p53-like_TF_DNA-bd_sf"/>
</dbReference>
<keyword evidence="7" id="KW-0805">Transcription regulation</keyword>
<keyword evidence="9" id="KW-0010">Activator</keyword>
<accession>F2UH83</accession>
<dbReference type="GO" id="GO:0000978">
    <property type="term" value="F:RNA polymerase II cis-regulatory region sequence-specific DNA binding"/>
    <property type="evidence" value="ECO:0007669"/>
    <property type="project" value="TreeGrafter"/>
</dbReference>
<evidence type="ECO:0000256" key="8">
    <source>
        <dbReference type="ARBA" id="ARBA00023125"/>
    </source>
</evidence>
<evidence type="ECO:0000256" key="4">
    <source>
        <dbReference type="ARBA" id="ARBA00022703"/>
    </source>
</evidence>
<proteinExistence type="inferred from homology"/>
<keyword evidence="4" id="KW-0053">Apoptosis</keyword>
<dbReference type="Gene3D" id="2.60.40.720">
    <property type="match status" value="1"/>
</dbReference>
<dbReference type="PANTHER" id="PTHR11447">
    <property type="entry name" value="CELLULAR TUMOR ANTIGEN P53"/>
    <property type="match status" value="1"/>
</dbReference>
<dbReference type="InterPro" id="IPR011615">
    <property type="entry name" value="p53_DNA-bd"/>
</dbReference>
<dbReference type="GeneID" id="16071956"/>
<dbReference type="GO" id="GO:0005634">
    <property type="term" value="C:nucleus"/>
    <property type="evidence" value="ECO:0007669"/>
    <property type="project" value="UniProtKB-SubCell"/>
</dbReference>
<comment type="similarity">
    <text evidence="3">Belongs to the p53 family.</text>
</comment>
<dbReference type="SUPFAM" id="SSF49417">
    <property type="entry name" value="p53-like transcription factors"/>
    <property type="match status" value="1"/>
</dbReference>
<comment type="cofactor">
    <cofactor evidence="1">
        <name>Zn(2+)</name>
        <dbReference type="ChEBI" id="CHEBI:29105"/>
    </cofactor>
</comment>
<sequence length="170" mass="19382">MQAGARREDSLGRDIKVDIEDLLSTREASTIGISSFDVPFDQLELDRTCDFLIETVQLNDGFEDPTPVVDLPGKGRVKLPRVPTTSAELEHTPSKYPGPFNFQLQFIDDSGGKPVPRATPFTYSPQAQRLFVQMNHKVPFRFSISDRVPNGTWLRIRTRFTQPEFRNRQD</sequence>
<evidence type="ECO:0000256" key="2">
    <source>
        <dbReference type="ARBA" id="ARBA00004123"/>
    </source>
</evidence>
<feature type="site" description="Interaction with DNA" evidence="12">
    <location>
        <position position="113"/>
    </location>
</feature>
<keyword evidence="11" id="KW-0539">Nucleus</keyword>
<keyword evidence="15" id="KW-1185">Reference proteome</keyword>
<keyword evidence="6" id="KW-0862">Zinc</keyword>
<dbReference type="GO" id="GO:0000981">
    <property type="term" value="F:DNA-binding transcription factor activity, RNA polymerase II-specific"/>
    <property type="evidence" value="ECO:0007669"/>
    <property type="project" value="TreeGrafter"/>
</dbReference>
<evidence type="ECO:0000256" key="10">
    <source>
        <dbReference type="ARBA" id="ARBA00023163"/>
    </source>
</evidence>
<gene>
    <name evidence="14" type="ORF">PTSG_07598</name>
</gene>
<evidence type="ECO:0000256" key="3">
    <source>
        <dbReference type="ARBA" id="ARBA00006167"/>
    </source>
</evidence>
<evidence type="ECO:0000313" key="15">
    <source>
        <dbReference type="Proteomes" id="UP000007799"/>
    </source>
</evidence>
<dbReference type="Proteomes" id="UP000007799">
    <property type="component" value="Unassembled WGS sequence"/>
</dbReference>
<dbReference type="AlphaFoldDB" id="F2UH83"/>
<dbReference type="OrthoDB" id="10678040at2759"/>
<feature type="domain" description="p53 DNA-binding" evidence="13">
    <location>
        <begin position="94"/>
        <end position="168"/>
    </location>
</feature>
<evidence type="ECO:0000256" key="9">
    <source>
        <dbReference type="ARBA" id="ARBA00023159"/>
    </source>
</evidence>
<dbReference type="InParanoid" id="F2UH83"/>
<keyword evidence="10" id="KW-0804">Transcription</keyword>
<evidence type="ECO:0000259" key="13">
    <source>
        <dbReference type="Pfam" id="PF00870"/>
    </source>
</evidence>
<evidence type="ECO:0000256" key="7">
    <source>
        <dbReference type="ARBA" id="ARBA00023015"/>
    </source>
</evidence>
<evidence type="ECO:0000256" key="12">
    <source>
        <dbReference type="PIRSR" id="PIRSR602117-2"/>
    </source>
</evidence>
<dbReference type="GO" id="GO:0046872">
    <property type="term" value="F:metal ion binding"/>
    <property type="evidence" value="ECO:0007669"/>
    <property type="project" value="UniProtKB-KW"/>
</dbReference>
<organism evidence="15">
    <name type="scientific">Salpingoeca rosetta (strain ATCC 50818 / BSB-021)</name>
    <dbReference type="NCBI Taxonomy" id="946362"/>
    <lineage>
        <taxon>Eukaryota</taxon>
        <taxon>Choanoflagellata</taxon>
        <taxon>Craspedida</taxon>
        <taxon>Salpingoecidae</taxon>
        <taxon>Salpingoeca</taxon>
    </lineage>
</organism>
<evidence type="ECO:0000256" key="5">
    <source>
        <dbReference type="ARBA" id="ARBA00022723"/>
    </source>
</evidence>
<dbReference type="EMBL" id="GL832974">
    <property type="protein sequence ID" value="EGD76482.1"/>
    <property type="molecule type" value="Genomic_DNA"/>
</dbReference>
<dbReference type="Pfam" id="PF00870">
    <property type="entry name" value="P53"/>
    <property type="match status" value="1"/>
</dbReference>
<keyword evidence="5" id="KW-0479">Metal-binding</keyword>
<dbReference type="InterPro" id="IPR002117">
    <property type="entry name" value="p53_tumour_suppressor"/>
</dbReference>
<evidence type="ECO:0000256" key="11">
    <source>
        <dbReference type="ARBA" id="ARBA00023242"/>
    </source>
</evidence>
<name>F2UH83_SALR5</name>
<dbReference type="PANTHER" id="PTHR11447:SF16">
    <property type="entry name" value="P53 PROTEIN LONG FORM VARIANT 1"/>
    <property type="match status" value="1"/>
</dbReference>
<dbReference type="InterPro" id="IPR012346">
    <property type="entry name" value="p53/RUNT-type_TF_DNA-bd_sf"/>
</dbReference>
<evidence type="ECO:0000256" key="6">
    <source>
        <dbReference type="ARBA" id="ARBA00022833"/>
    </source>
</evidence>
<protein>
    <recommendedName>
        <fullName evidence="13">p53 DNA-binding domain-containing protein</fullName>
    </recommendedName>
</protein>
<dbReference type="GO" id="GO:0006915">
    <property type="term" value="P:apoptotic process"/>
    <property type="evidence" value="ECO:0007669"/>
    <property type="project" value="UniProtKB-KW"/>
</dbReference>
<keyword evidence="8" id="KW-0238">DNA-binding</keyword>
<dbReference type="RefSeq" id="XP_004991396.1">
    <property type="nucleotide sequence ID" value="XM_004991339.1"/>
</dbReference>
<evidence type="ECO:0000256" key="1">
    <source>
        <dbReference type="ARBA" id="ARBA00001947"/>
    </source>
</evidence>
<comment type="subcellular location">
    <subcellularLocation>
        <location evidence="2">Nucleus</location>
    </subcellularLocation>
</comment>
<evidence type="ECO:0000313" key="14">
    <source>
        <dbReference type="EMBL" id="EGD76482.1"/>
    </source>
</evidence>